<comment type="caution">
    <text evidence="3">The sequence shown here is derived from an EMBL/GenBank/DDBJ whole genome shotgun (WGS) entry which is preliminary data.</text>
</comment>
<reference evidence="3" key="1">
    <citation type="journal article" date="2020" name="BMC Genomics">
        <title>Correction to: Identification and distribution of gene clusters required for synthesis of sphingolipid metabolism inhibitors in diverse species of the filamentous fungus Fusarium.</title>
        <authorList>
            <person name="Kim H.S."/>
            <person name="Lohmar J.M."/>
            <person name="Busman M."/>
            <person name="Brown D.W."/>
            <person name="Naumann T.A."/>
            <person name="Divon H.H."/>
            <person name="Lysoe E."/>
            <person name="Uhlig S."/>
            <person name="Proctor R.H."/>
        </authorList>
    </citation>
    <scope>NUCLEOTIDE SEQUENCE</scope>
    <source>
        <strain evidence="3">NRRL 45417</strain>
    </source>
</reference>
<keyword evidence="4" id="KW-1185">Reference proteome</keyword>
<reference evidence="3" key="2">
    <citation type="submission" date="2020-05" db="EMBL/GenBank/DDBJ databases">
        <authorList>
            <person name="Kim H.-S."/>
            <person name="Proctor R.H."/>
            <person name="Brown D.W."/>
        </authorList>
    </citation>
    <scope>NUCLEOTIDE SEQUENCE</scope>
    <source>
        <strain evidence="3">NRRL 45417</strain>
    </source>
</reference>
<name>A0A8H4T0J7_9HYPO</name>
<feature type="region of interest" description="Disordered" evidence="1">
    <location>
        <begin position="83"/>
        <end position="113"/>
    </location>
</feature>
<dbReference type="PANTHER" id="PTHR33481:SF1">
    <property type="entry name" value="ENDONUCLEASE_EXONUCLEASE_PHOSPHATASE DOMAIN-CONTAINING PROTEIN-RELATED"/>
    <property type="match status" value="1"/>
</dbReference>
<dbReference type="AlphaFoldDB" id="A0A8H4T0J7"/>
<feature type="domain" description="Endonuclease/exonuclease/phosphatase" evidence="2">
    <location>
        <begin position="161"/>
        <end position="293"/>
    </location>
</feature>
<evidence type="ECO:0000313" key="4">
    <source>
        <dbReference type="Proteomes" id="UP000604273"/>
    </source>
</evidence>
<evidence type="ECO:0000259" key="2">
    <source>
        <dbReference type="Pfam" id="PF14529"/>
    </source>
</evidence>
<dbReference type="SUPFAM" id="SSF56219">
    <property type="entry name" value="DNase I-like"/>
    <property type="match status" value="1"/>
</dbReference>
<gene>
    <name evidence="3" type="ORF">FGADI_9136</name>
</gene>
<dbReference type="Gene3D" id="3.60.10.10">
    <property type="entry name" value="Endonuclease/exonuclease/phosphatase"/>
    <property type="match status" value="1"/>
</dbReference>
<proteinExistence type="predicted"/>
<dbReference type="PANTHER" id="PTHR33481">
    <property type="entry name" value="REVERSE TRANSCRIPTASE"/>
    <property type="match status" value="1"/>
</dbReference>
<organism evidence="3 4">
    <name type="scientific">Fusarium gaditjirri</name>
    <dbReference type="NCBI Taxonomy" id="282569"/>
    <lineage>
        <taxon>Eukaryota</taxon>
        <taxon>Fungi</taxon>
        <taxon>Dikarya</taxon>
        <taxon>Ascomycota</taxon>
        <taxon>Pezizomycotina</taxon>
        <taxon>Sordariomycetes</taxon>
        <taxon>Hypocreomycetidae</taxon>
        <taxon>Hypocreales</taxon>
        <taxon>Nectriaceae</taxon>
        <taxon>Fusarium</taxon>
        <taxon>Fusarium nisikadoi species complex</taxon>
    </lineage>
</organism>
<sequence length="534" mass="60770">MGRRQARRKKRRAEREQCIPRLDTLIIDQANFDGSWRRTQAFMSHERQGRNGGSADIVCGCDPSPRTIWRTCLNYYLEMNPARPLVPTDNPDDHNRPSRKSNKKSSQTPQLDQPAPVEYGRVFFFVHRSLPRDLWHVEYHDGPNQDMAATLFLQTQQGQIAIHSVYNVNQPAKYGRPKRHIDVERLVADTTSHGLNIVVGDFNLHRYLWGGRLFKWSNHTPAAKTLEDEMITKAKMALLTKQGTITCTRGIGDDHSTASCIDLTFVSSSLHPKVKDWGVFQDNPWKLSDYRPIRIVLDMSCVRDDSRVLIRNRLNRHAFLEAVEMGLHCLNDMALDSRQDLDAFGSTLIQIIYESIQSHTETSEPDPPELPFPDLHPNREEFEMDLVLTKLMITTMIQKLPSKKACGEDEIPNEALKLCRKLVAPYIAELFNTCIRLSYHVTAFRKAITVMLAKAALLSCLGKLFERFLAQRLKKLALDHKLLPEAQYGAPGRLTTDALKAMLAVVRKAWAWKSKGGISQFLPLQTLADHGVAT</sequence>
<dbReference type="Proteomes" id="UP000604273">
    <property type="component" value="Unassembled WGS sequence"/>
</dbReference>
<dbReference type="InterPro" id="IPR005135">
    <property type="entry name" value="Endo/exonuclease/phosphatase"/>
</dbReference>
<dbReference type="GO" id="GO:0003824">
    <property type="term" value="F:catalytic activity"/>
    <property type="evidence" value="ECO:0007669"/>
    <property type="project" value="InterPro"/>
</dbReference>
<dbReference type="OrthoDB" id="3261222at2759"/>
<dbReference type="InterPro" id="IPR036691">
    <property type="entry name" value="Endo/exonu/phosph_ase_sf"/>
</dbReference>
<evidence type="ECO:0000313" key="3">
    <source>
        <dbReference type="EMBL" id="KAF4949132.1"/>
    </source>
</evidence>
<accession>A0A8H4T0J7</accession>
<dbReference type="EMBL" id="JABFAI010000246">
    <property type="protein sequence ID" value="KAF4949132.1"/>
    <property type="molecule type" value="Genomic_DNA"/>
</dbReference>
<protein>
    <recommendedName>
        <fullName evidence="2">Endonuclease/exonuclease/phosphatase domain-containing protein</fullName>
    </recommendedName>
</protein>
<evidence type="ECO:0000256" key="1">
    <source>
        <dbReference type="SAM" id="MobiDB-lite"/>
    </source>
</evidence>
<dbReference type="Pfam" id="PF14529">
    <property type="entry name" value="Exo_endo_phos_2"/>
    <property type="match status" value="1"/>
</dbReference>